<protein>
    <submittedName>
        <fullName evidence="1">Uncharacterized protein</fullName>
    </submittedName>
</protein>
<dbReference type="EMBL" id="CM056820">
    <property type="protein sequence ID" value="KAJ8615227.1"/>
    <property type="molecule type" value="Genomic_DNA"/>
</dbReference>
<proteinExistence type="predicted"/>
<evidence type="ECO:0000313" key="1">
    <source>
        <dbReference type="EMBL" id="KAJ8615227.1"/>
    </source>
</evidence>
<sequence>MKTREKNTKKGNERIHSYMRKVAEKESLNEGRRIEGASNRSTSYSLQSLLKDREEWQRAVTAGGIQSKQ</sequence>
<organism evidence="1 2">
    <name type="scientific">Persea americana</name>
    <name type="common">Avocado</name>
    <dbReference type="NCBI Taxonomy" id="3435"/>
    <lineage>
        <taxon>Eukaryota</taxon>
        <taxon>Viridiplantae</taxon>
        <taxon>Streptophyta</taxon>
        <taxon>Embryophyta</taxon>
        <taxon>Tracheophyta</taxon>
        <taxon>Spermatophyta</taxon>
        <taxon>Magnoliopsida</taxon>
        <taxon>Magnoliidae</taxon>
        <taxon>Laurales</taxon>
        <taxon>Lauraceae</taxon>
        <taxon>Persea</taxon>
    </lineage>
</organism>
<accession>A0ACC2K2Q6</accession>
<dbReference type="Proteomes" id="UP001234297">
    <property type="component" value="Chromosome 12"/>
</dbReference>
<reference evidence="1 2" key="1">
    <citation type="journal article" date="2022" name="Hortic Res">
        <title>A haplotype resolved chromosomal level avocado genome allows analysis of novel avocado genes.</title>
        <authorList>
            <person name="Nath O."/>
            <person name="Fletcher S.J."/>
            <person name="Hayward A."/>
            <person name="Shaw L.M."/>
            <person name="Masouleh A.K."/>
            <person name="Furtado A."/>
            <person name="Henry R.J."/>
            <person name="Mitter N."/>
        </authorList>
    </citation>
    <scope>NUCLEOTIDE SEQUENCE [LARGE SCALE GENOMIC DNA]</scope>
    <source>
        <strain evidence="2">cv. Hass</strain>
    </source>
</reference>
<gene>
    <name evidence="1" type="ORF">MRB53_034599</name>
</gene>
<evidence type="ECO:0000313" key="2">
    <source>
        <dbReference type="Proteomes" id="UP001234297"/>
    </source>
</evidence>
<name>A0ACC2K2Q6_PERAE</name>
<keyword evidence="2" id="KW-1185">Reference proteome</keyword>
<comment type="caution">
    <text evidence="1">The sequence shown here is derived from an EMBL/GenBank/DDBJ whole genome shotgun (WGS) entry which is preliminary data.</text>
</comment>